<evidence type="ECO:0000256" key="1">
    <source>
        <dbReference type="ARBA" id="ARBA00006739"/>
    </source>
</evidence>
<feature type="domain" description="Glycosyltransferase 2-like" evidence="4">
    <location>
        <begin position="1"/>
        <end position="133"/>
    </location>
</feature>
<evidence type="ECO:0000313" key="6">
    <source>
        <dbReference type="Proteomes" id="UP000002432"/>
    </source>
</evidence>
<dbReference type="Gene3D" id="3.90.550.10">
    <property type="entry name" value="Spore Coat Polysaccharide Biosynthesis Protein SpsA, Chain A"/>
    <property type="match status" value="1"/>
</dbReference>
<evidence type="ECO:0000256" key="2">
    <source>
        <dbReference type="ARBA" id="ARBA00022676"/>
    </source>
</evidence>
<dbReference type="Proteomes" id="UP000002432">
    <property type="component" value="Chromosome"/>
</dbReference>
<gene>
    <name evidence="5" type="ordered locus">Acid345_2728</name>
</gene>
<dbReference type="GO" id="GO:0016757">
    <property type="term" value="F:glycosyltransferase activity"/>
    <property type="evidence" value="ECO:0007669"/>
    <property type="project" value="UniProtKB-KW"/>
</dbReference>
<dbReference type="CAZy" id="GT2">
    <property type="family name" value="Glycosyltransferase Family 2"/>
</dbReference>
<dbReference type="KEGG" id="aba:Acid345_2728"/>
<accession>Q1IN21</accession>
<dbReference type="InterPro" id="IPR050834">
    <property type="entry name" value="Glycosyltransf_2"/>
</dbReference>
<keyword evidence="2" id="KW-0328">Glycosyltransferase</keyword>
<evidence type="ECO:0000313" key="5">
    <source>
        <dbReference type="EMBL" id="ABF41729.1"/>
    </source>
</evidence>
<keyword evidence="6" id="KW-1185">Reference proteome</keyword>
<keyword evidence="3 5" id="KW-0808">Transferase</keyword>
<dbReference type="AlphaFoldDB" id="Q1IN21"/>
<dbReference type="EnsemblBacteria" id="ABF41729">
    <property type="protein sequence ID" value="ABF41729"/>
    <property type="gene ID" value="Acid345_2728"/>
</dbReference>
<dbReference type="eggNOG" id="COG0463">
    <property type="taxonomic scope" value="Bacteria"/>
</dbReference>
<name>Q1IN21_KORVE</name>
<evidence type="ECO:0000259" key="4">
    <source>
        <dbReference type="Pfam" id="PF00535"/>
    </source>
</evidence>
<dbReference type="EMBL" id="CP000360">
    <property type="protein sequence ID" value="ABF41729.1"/>
    <property type="molecule type" value="Genomic_DNA"/>
</dbReference>
<dbReference type="Pfam" id="PF00535">
    <property type="entry name" value="Glycos_transf_2"/>
    <property type="match status" value="1"/>
</dbReference>
<dbReference type="PANTHER" id="PTHR43685">
    <property type="entry name" value="GLYCOSYLTRANSFERASE"/>
    <property type="match status" value="1"/>
</dbReference>
<reference evidence="5 6" key="1">
    <citation type="journal article" date="2009" name="Appl. Environ. Microbiol.">
        <title>Three genomes from the phylum Acidobacteria provide insight into the lifestyles of these microorganisms in soils.</title>
        <authorList>
            <person name="Ward N.L."/>
            <person name="Challacombe J.F."/>
            <person name="Janssen P.H."/>
            <person name="Henrissat B."/>
            <person name="Coutinho P.M."/>
            <person name="Wu M."/>
            <person name="Xie G."/>
            <person name="Haft D.H."/>
            <person name="Sait M."/>
            <person name="Badger J."/>
            <person name="Barabote R.D."/>
            <person name="Bradley B."/>
            <person name="Brettin T.S."/>
            <person name="Brinkac L.M."/>
            <person name="Bruce D."/>
            <person name="Creasy T."/>
            <person name="Daugherty S.C."/>
            <person name="Davidsen T.M."/>
            <person name="DeBoy R.T."/>
            <person name="Detter J.C."/>
            <person name="Dodson R.J."/>
            <person name="Durkin A.S."/>
            <person name="Ganapathy A."/>
            <person name="Gwinn-Giglio M."/>
            <person name="Han C.S."/>
            <person name="Khouri H."/>
            <person name="Kiss H."/>
            <person name="Kothari S.P."/>
            <person name="Madupu R."/>
            <person name="Nelson K.E."/>
            <person name="Nelson W.C."/>
            <person name="Paulsen I."/>
            <person name="Penn K."/>
            <person name="Ren Q."/>
            <person name="Rosovitz M.J."/>
            <person name="Selengut J.D."/>
            <person name="Shrivastava S."/>
            <person name="Sullivan S.A."/>
            <person name="Tapia R."/>
            <person name="Thompson L.S."/>
            <person name="Watkins K.L."/>
            <person name="Yang Q."/>
            <person name="Yu C."/>
            <person name="Zafar N."/>
            <person name="Zhou L."/>
            <person name="Kuske C.R."/>
        </authorList>
    </citation>
    <scope>NUCLEOTIDE SEQUENCE [LARGE SCALE GENOMIC DNA]</scope>
    <source>
        <strain evidence="5 6">Ellin345</strain>
    </source>
</reference>
<dbReference type="PANTHER" id="PTHR43685:SF5">
    <property type="entry name" value="GLYCOSYLTRANSFERASE EPSE-RELATED"/>
    <property type="match status" value="1"/>
</dbReference>
<dbReference type="HOGENOM" id="CLU_025996_0_9_0"/>
<dbReference type="InterPro" id="IPR001173">
    <property type="entry name" value="Glyco_trans_2-like"/>
</dbReference>
<dbReference type="SUPFAM" id="SSF53448">
    <property type="entry name" value="Nucleotide-diphospho-sugar transferases"/>
    <property type="match status" value="1"/>
</dbReference>
<organism evidence="5 6">
    <name type="scientific">Koribacter versatilis (strain Ellin345)</name>
    <dbReference type="NCBI Taxonomy" id="204669"/>
    <lineage>
        <taxon>Bacteria</taxon>
        <taxon>Pseudomonadati</taxon>
        <taxon>Acidobacteriota</taxon>
        <taxon>Terriglobia</taxon>
        <taxon>Terriglobales</taxon>
        <taxon>Candidatus Korobacteraceae</taxon>
        <taxon>Candidatus Korobacter</taxon>
    </lineage>
</organism>
<proteinExistence type="inferred from homology"/>
<sequence>MPVRNCAETLALAVQSIVVQTCDAWELLVIDDGSTDRTVEIAIKAQDSRIRVIADARGNLGLAARLNQGITLAEGRYIARMDGDDISYPQRLERELECLESQPGTDLVGCGMVIFKDGGRMVGVQRARSSHAEICGNSLRSCLLPHATWMGRAEWFRRHRYCSKNRRAEDRELLLRSRDVSCFSGIPDLLYGYRVNRVSIRKNARARFEYLSAVTADARKRGHWRRYFAAAGAEIAKLGIDTLALATHTDRILLQHRASSPKSPQVVAEWDSLWRCLNGATAGGPR</sequence>
<dbReference type="InterPro" id="IPR029044">
    <property type="entry name" value="Nucleotide-diphossugar_trans"/>
</dbReference>
<dbReference type="STRING" id="204669.Acid345_2728"/>
<evidence type="ECO:0000256" key="3">
    <source>
        <dbReference type="ARBA" id="ARBA00022679"/>
    </source>
</evidence>
<protein>
    <submittedName>
        <fullName evidence="5">Glycosyl transferase, family 2</fullName>
    </submittedName>
</protein>
<comment type="similarity">
    <text evidence="1">Belongs to the glycosyltransferase 2 family.</text>
</comment>